<reference evidence="1" key="2">
    <citation type="submission" date="2017-02" db="EMBL/GenBank/DDBJ databases">
        <title>WGS assembly of Sorghum bicolor.</title>
        <authorList>
            <person name="Paterson A."/>
            <person name="Mullet J."/>
            <person name="Bowers J."/>
            <person name="Bruggmann R."/>
            <person name="Dubchak I."/>
            <person name="Grimwood J."/>
            <person name="Gundlach H."/>
            <person name="Haberer G."/>
            <person name="Hellsten U."/>
            <person name="Mitros T."/>
            <person name="Poliakov A."/>
            <person name="Schmutz J."/>
            <person name="Spannagl M."/>
            <person name="Tang H."/>
            <person name="Wang X."/>
            <person name="Wicker T."/>
            <person name="Bharti A."/>
            <person name="Chapman J."/>
            <person name="Feltus F."/>
            <person name="Gowik U."/>
            <person name="Grigoriev I."/>
            <person name="Lyons E."/>
            <person name="Maher C."/>
            <person name="Martis M."/>
            <person name="Narechania A."/>
            <person name="Otillar R."/>
            <person name="Penning B."/>
            <person name="Salamov A."/>
            <person name="Wang Y."/>
            <person name="Zhang L."/>
            <person name="Carpita N."/>
            <person name="Freeling M."/>
            <person name="Gingle A."/>
            <person name="Hash C."/>
            <person name="Keller B."/>
            <person name="Klein P."/>
            <person name="Kresovich S."/>
            <person name="Mccann M."/>
            <person name="Ming R."/>
            <person name="Peterson D."/>
            <person name="Rahman M."/>
            <person name="Ware D."/>
            <person name="Westhoff P."/>
            <person name="Mayer K."/>
            <person name="Messing J."/>
            <person name="Sims D."/>
            <person name="Jenkins J."/>
            <person name="Shu S."/>
            <person name="Rokhsar D."/>
        </authorList>
    </citation>
    <scope>NUCLEOTIDE SEQUENCE</scope>
</reference>
<dbReference type="Proteomes" id="UP000000768">
    <property type="component" value="Chromosome 2"/>
</dbReference>
<evidence type="ECO:0000313" key="2">
    <source>
        <dbReference type="Proteomes" id="UP000000768"/>
    </source>
</evidence>
<dbReference type="AlphaFoldDB" id="A0A1B6QFA4"/>
<dbReference type="Gramene" id="KXG36599">
    <property type="protein sequence ID" value="KXG36599"/>
    <property type="gene ID" value="SORBI_3002G359500"/>
</dbReference>
<sequence length="118" mass="12950">MVLFTFCKKNLNKQGLIEKDKKKSTEPPPTCIHQEAPVTSPALLRSSRLHPHLLRRTIHSFIFPSPPSSHPVQQESSILLLPNNQSSSPMCAWREGLGSIAVAVGCLMLARCVLLGAL</sequence>
<dbReference type="InParanoid" id="A0A1B6QFA4"/>
<name>A0A1B6QFA4_SORBI</name>
<dbReference type="Gramene" id="KXG36598">
    <property type="protein sequence ID" value="KXG36598"/>
    <property type="gene ID" value="SORBI_3002G359500"/>
</dbReference>
<protein>
    <submittedName>
        <fullName evidence="1">Uncharacterized protein</fullName>
    </submittedName>
</protein>
<evidence type="ECO:0000313" key="1">
    <source>
        <dbReference type="EMBL" id="KXG36599.1"/>
    </source>
</evidence>
<reference evidence="1 2" key="1">
    <citation type="journal article" date="2009" name="Nature">
        <title>The Sorghum bicolor genome and the diversification of grasses.</title>
        <authorList>
            <person name="Paterson A.H."/>
            <person name="Bowers J.E."/>
            <person name="Bruggmann R."/>
            <person name="Dubchak I."/>
            <person name="Grimwood J."/>
            <person name="Gundlach H."/>
            <person name="Haberer G."/>
            <person name="Hellsten U."/>
            <person name="Mitros T."/>
            <person name="Poliakov A."/>
            <person name="Schmutz J."/>
            <person name="Spannagl M."/>
            <person name="Tang H."/>
            <person name="Wang X."/>
            <person name="Wicker T."/>
            <person name="Bharti A.K."/>
            <person name="Chapman J."/>
            <person name="Feltus F.A."/>
            <person name="Gowik U."/>
            <person name="Grigoriev I.V."/>
            <person name="Lyons E."/>
            <person name="Maher C.A."/>
            <person name="Martis M."/>
            <person name="Narechania A."/>
            <person name="Otillar R.P."/>
            <person name="Penning B.W."/>
            <person name="Salamov A.A."/>
            <person name="Wang Y."/>
            <person name="Zhang L."/>
            <person name="Carpita N.C."/>
            <person name="Freeling M."/>
            <person name="Gingle A.R."/>
            <person name="Hash C.T."/>
            <person name="Keller B."/>
            <person name="Klein P."/>
            <person name="Kresovich S."/>
            <person name="McCann M.C."/>
            <person name="Ming R."/>
            <person name="Peterson D.G."/>
            <person name="Mehboob-ur-Rahman"/>
            <person name="Ware D."/>
            <person name="Westhoff P."/>
            <person name="Mayer K.F."/>
            <person name="Messing J."/>
            <person name="Rokhsar D.S."/>
        </authorList>
    </citation>
    <scope>NUCLEOTIDE SEQUENCE [LARGE SCALE GENOMIC DNA]</scope>
    <source>
        <strain evidence="2">cv. BTx623</strain>
    </source>
</reference>
<dbReference type="EMBL" id="CM000761">
    <property type="protein sequence ID" value="KXG36599.1"/>
    <property type="molecule type" value="Genomic_DNA"/>
</dbReference>
<keyword evidence="2" id="KW-1185">Reference proteome</keyword>
<reference evidence="2" key="3">
    <citation type="journal article" date="2018" name="Plant J.">
        <title>The Sorghum bicolor reference genome: improved assembly, gene annotations, a transcriptome atlas, and signatures of genome organization.</title>
        <authorList>
            <person name="McCormick R.F."/>
            <person name="Truong S.K."/>
            <person name="Sreedasyam A."/>
            <person name="Jenkins J."/>
            <person name="Shu S."/>
            <person name="Sims D."/>
            <person name="Kennedy M."/>
            <person name="Amirebrahimi M."/>
            <person name="Weers B.D."/>
            <person name="McKinley B."/>
            <person name="Mattison A."/>
            <person name="Morishige D.T."/>
            <person name="Grimwood J."/>
            <person name="Schmutz J."/>
            <person name="Mullet J.E."/>
        </authorList>
    </citation>
    <scope>NUCLEOTIDE SEQUENCE [LARGE SCALE GENOMIC DNA]</scope>
    <source>
        <strain evidence="2">cv. BTx623</strain>
    </source>
</reference>
<gene>
    <name evidence="1" type="ORF">SORBI_3002G359500</name>
</gene>
<dbReference type="EMBL" id="CM000761">
    <property type="protein sequence ID" value="KXG36598.1"/>
    <property type="molecule type" value="Genomic_DNA"/>
</dbReference>
<organism evidence="1 2">
    <name type="scientific">Sorghum bicolor</name>
    <name type="common">Sorghum</name>
    <name type="synonym">Sorghum vulgare</name>
    <dbReference type="NCBI Taxonomy" id="4558"/>
    <lineage>
        <taxon>Eukaryota</taxon>
        <taxon>Viridiplantae</taxon>
        <taxon>Streptophyta</taxon>
        <taxon>Embryophyta</taxon>
        <taxon>Tracheophyta</taxon>
        <taxon>Spermatophyta</taxon>
        <taxon>Magnoliopsida</taxon>
        <taxon>Liliopsida</taxon>
        <taxon>Poales</taxon>
        <taxon>Poaceae</taxon>
        <taxon>PACMAD clade</taxon>
        <taxon>Panicoideae</taxon>
        <taxon>Andropogonodae</taxon>
        <taxon>Andropogoneae</taxon>
        <taxon>Sorghinae</taxon>
        <taxon>Sorghum</taxon>
    </lineage>
</organism>
<proteinExistence type="predicted"/>
<accession>A0A1B6QFA4</accession>